<dbReference type="AlphaFoldDB" id="A0A497JI99"/>
<comment type="catalytic activity">
    <reaction evidence="10 11">
        <text>N(6)-L-threonylcarbamoyladenosine(37) in tRNA + (sulfur carrier)-SH + AH2 + 2 S-adenosyl-L-methionine = 2-methylsulfanyl-N(6)-L-threonylcarbamoyladenosine(37) in tRNA + (sulfur carrier)-H + 5'-deoxyadenosine + L-methionine + A + S-adenosyl-L-homocysteine + 2 H(+)</text>
        <dbReference type="Rhea" id="RHEA:37075"/>
        <dbReference type="Rhea" id="RHEA-COMP:10163"/>
        <dbReference type="Rhea" id="RHEA-COMP:11092"/>
        <dbReference type="Rhea" id="RHEA-COMP:14737"/>
        <dbReference type="Rhea" id="RHEA-COMP:14739"/>
        <dbReference type="ChEBI" id="CHEBI:13193"/>
        <dbReference type="ChEBI" id="CHEBI:15378"/>
        <dbReference type="ChEBI" id="CHEBI:17319"/>
        <dbReference type="ChEBI" id="CHEBI:17499"/>
        <dbReference type="ChEBI" id="CHEBI:29917"/>
        <dbReference type="ChEBI" id="CHEBI:57844"/>
        <dbReference type="ChEBI" id="CHEBI:57856"/>
        <dbReference type="ChEBI" id="CHEBI:59789"/>
        <dbReference type="ChEBI" id="CHEBI:64428"/>
        <dbReference type="ChEBI" id="CHEBI:74418"/>
        <dbReference type="ChEBI" id="CHEBI:74420"/>
        <dbReference type="EC" id="2.8.4.5"/>
    </reaction>
</comment>
<keyword evidence="7 11" id="KW-0479">Metal-binding</keyword>
<dbReference type="InterPro" id="IPR007197">
    <property type="entry name" value="rSAM"/>
</dbReference>
<dbReference type="PANTHER" id="PTHR11918">
    <property type="entry name" value="RADICAL SAM PROTEINS"/>
    <property type="match status" value="1"/>
</dbReference>
<dbReference type="Pfam" id="PF01938">
    <property type="entry name" value="TRAM"/>
    <property type="match status" value="1"/>
</dbReference>
<keyword evidence="5 11" id="KW-0949">S-adenosyl-L-methionine</keyword>
<dbReference type="InterPro" id="IPR005839">
    <property type="entry name" value="Methylthiotransferase"/>
</dbReference>
<dbReference type="PROSITE" id="PS51449">
    <property type="entry name" value="MTTASE_N"/>
    <property type="match status" value="1"/>
</dbReference>
<dbReference type="PROSITE" id="PS01278">
    <property type="entry name" value="MTTASE_RADICAL"/>
    <property type="match status" value="1"/>
</dbReference>
<evidence type="ECO:0000256" key="7">
    <source>
        <dbReference type="ARBA" id="ARBA00022723"/>
    </source>
</evidence>
<evidence type="ECO:0000256" key="2">
    <source>
        <dbReference type="ARBA" id="ARBA00008616"/>
    </source>
</evidence>
<dbReference type="Gene3D" id="3.40.50.12160">
    <property type="entry name" value="Methylthiotransferase, N-terminal domain"/>
    <property type="match status" value="1"/>
</dbReference>
<name>A0A497JI99_9ARCH</name>
<feature type="domain" description="TRAM" evidence="12">
    <location>
        <begin position="354"/>
        <end position="413"/>
    </location>
</feature>
<keyword evidence="6 11" id="KW-0819">tRNA processing</keyword>
<protein>
    <recommendedName>
        <fullName evidence="11">tRNA-t(6)A37 methylthiotransferase</fullName>
        <ecNumber evidence="11">2.8.4.5</ecNumber>
    </recommendedName>
</protein>
<evidence type="ECO:0000313" key="16">
    <source>
        <dbReference type="Proteomes" id="UP000278031"/>
    </source>
</evidence>
<dbReference type="NCBIfam" id="TIGR01578">
    <property type="entry name" value="MiaB-like-B"/>
    <property type="match status" value="1"/>
</dbReference>
<dbReference type="Gene3D" id="3.80.30.20">
    <property type="entry name" value="tm_1862 like domain"/>
    <property type="match status" value="1"/>
</dbReference>
<organism evidence="15 16">
    <name type="scientific">Candidatus Iainarchaeum sp</name>
    <dbReference type="NCBI Taxonomy" id="3101447"/>
    <lineage>
        <taxon>Archaea</taxon>
        <taxon>Candidatus Iainarchaeota</taxon>
        <taxon>Candidatus Iainarchaeia</taxon>
        <taxon>Candidatus Iainarchaeales</taxon>
        <taxon>Candidatus Iainarchaeaceae</taxon>
        <taxon>Candidatus Iainarchaeum</taxon>
    </lineage>
</organism>
<evidence type="ECO:0000256" key="4">
    <source>
        <dbReference type="ARBA" id="ARBA00022679"/>
    </source>
</evidence>
<evidence type="ECO:0000256" key="9">
    <source>
        <dbReference type="ARBA" id="ARBA00023014"/>
    </source>
</evidence>
<dbReference type="GO" id="GO:0046872">
    <property type="term" value="F:metal ion binding"/>
    <property type="evidence" value="ECO:0007669"/>
    <property type="project" value="UniProtKB-UniRule"/>
</dbReference>
<dbReference type="PROSITE" id="PS50926">
    <property type="entry name" value="TRAM"/>
    <property type="match status" value="1"/>
</dbReference>
<dbReference type="InterPro" id="IPR006466">
    <property type="entry name" value="MiaB-like_arc_euk"/>
</dbReference>
<dbReference type="InterPro" id="IPR058240">
    <property type="entry name" value="rSAM_sf"/>
</dbReference>
<dbReference type="PANTHER" id="PTHR11918:SF45">
    <property type="entry name" value="THREONYLCARBAMOYLADENOSINE TRNA METHYLTHIOTRANSFERASE"/>
    <property type="match status" value="1"/>
</dbReference>
<comment type="cofactor">
    <cofactor evidence="11">
        <name>[4Fe-4S] cluster</name>
        <dbReference type="ChEBI" id="CHEBI:49883"/>
    </cofactor>
    <text evidence="11">Binds 1 or 2 [4Fe-4S] cluster. One cluster is coordinated with 3 cysteines and an exchangeable S-adenosyl-L-methionine.</text>
</comment>
<dbReference type="InterPro" id="IPR002792">
    <property type="entry name" value="TRAM_dom"/>
</dbReference>
<keyword evidence="4 11" id="KW-0808">Transferase</keyword>
<dbReference type="FunFam" id="3.80.30.20:FF:000002">
    <property type="entry name" value="threonylcarbamoyladenosine tRNA methylthiotransferase isoform X2"/>
    <property type="match status" value="1"/>
</dbReference>
<evidence type="ECO:0000259" key="13">
    <source>
        <dbReference type="PROSITE" id="PS51449"/>
    </source>
</evidence>
<accession>A0A497JI99</accession>
<feature type="domain" description="Radical SAM core" evidence="14">
    <location>
        <begin position="122"/>
        <end position="351"/>
    </location>
</feature>
<dbReference type="NCBIfam" id="TIGR00089">
    <property type="entry name" value="MiaB/RimO family radical SAM methylthiotransferase"/>
    <property type="match status" value="1"/>
</dbReference>
<evidence type="ECO:0000313" key="15">
    <source>
        <dbReference type="EMBL" id="RLG71241.1"/>
    </source>
</evidence>
<keyword evidence="9 11" id="KW-0411">Iron-sulfur</keyword>
<evidence type="ECO:0000256" key="10">
    <source>
        <dbReference type="ARBA" id="ARBA00051661"/>
    </source>
</evidence>
<dbReference type="CDD" id="cd01335">
    <property type="entry name" value="Radical_SAM"/>
    <property type="match status" value="1"/>
</dbReference>
<evidence type="ECO:0000259" key="14">
    <source>
        <dbReference type="PROSITE" id="PS51918"/>
    </source>
</evidence>
<evidence type="ECO:0000256" key="8">
    <source>
        <dbReference type="ARBA" id="ARBA00023004"/>
    </source>
</evidence>
<reference evidence="15 16" key="1">
    <citation type="submission" date="2018-06" db="EMBL/GenBank/DDBJ databases">
        <title>Extensive metabolic versatility and redundancy in microbially diverse, dynamic hydrothermal sediments.</title>
        <authorList>
            <person name="Dombrowski N."/>
            <person name="Teske A."/>
            <person name="Baker B.J."/>
        </authorList>
    </citation>
    <scope>NUCLEOTIDE SEQUENCE [LARGE SCALE GENOMIC DNA]</scope>
    <source>
        <strain evidence="15">B51_G17</strain>
    </source>
</reference>
<dbReference type="SUPFAM" id="SSF102114">
    <property type="entry name" value="Radical SAM enzymes"/>
    <property type="match status" value="1"/>
</dbReference>
<dbReference type="EC" id="2.8.4.5" evidence="11"/>
<comment type="similarity">
    <text evidence="2 11">Belongs to the methylthiotransferase family. CDKAL1 subfamily.</text>
</comment>
<dbReference type="InterPro" id="IPR006638">
    <property type="entry name" value="Elp3/MiaA/NifB-like_rSAM"/>
</dbReference>
<sequence length="413" mass="46716">MKVYVEGYGCSLNQADTAAIKALLKKNSCEFVNAEKADIIIINTCAVKTPTENKMLRRIKELEAIKKKEAKIIVFGCLPKIHPEAVRKIDKSVILIGPKLEDLCRFFGFAEKGFSPNMDMEYENKLVATIPIARGCLGDCTYCCVKNARGKLKSYKVNEIKDGVRKALQKGAKEIRLTAQDVGCYGFDIGTNIVELLGYVLEIEGEYRIRLGMMNPAHVIDIKKDLADMLREERVYRFLHLPVQSGSNKILKLMNRAYSAEDFIKLVEFLKNKVRDITIATDIIVGFPYEEEEDFRRTVELLETVKPDITNVSKYGVRPRTLAAKFKQVDPKIKKFRSSVVSKLALRLSYENNKMLVGRKGKILVVEKGCKGNFVGRMQNYKPVVIRENRIGEFVGVEIVEAHPCYLEGVLAT</sequence>
<dbReference type="SFLD" id="SFLDS00029">
    <property type="entry name" value="Radical_SAM"/>
    <property type="match status" value="1"/>
</dbReference>
<dbReference type="SMART" id="SM00729">
    <property type="entry name" value="Elp3"/>
    <property type="match status" value="1"/>
</dbReference>
<dbReference type="InterPro" id="IPR023404">
    <property type="entry name" value="rSAM_horseshoe"/>
</dbReference>
<gene>
    <name evidence="15" type="ORF">DRO04_00200</name>
</gene>
<dbReference type="EMBL" id="QMWP01000003">
    <property type="protein sequence ID" value="RLG71241.1"/>
    <property type="molecule type" value="Genomic_DNA"/>
</dbReference>
<keyword evidence="3 11" id="KW-0004">4Fe-4S</keyword>
<dbReference type="InterPro" id="IPR013848">
    <property type="entry name" value="Methylthiotransferase_N"/>
</dbReference>
<dbReference type="InterPro" id="IPR020612">
    <property type="entry name" value="Methylthiotransferase_CS"/>
</dbReference>
<evidence type="ECO:0000256" key="3">
    <source>
        <dbReference type="ARBA" id="ARBA00022485"/>
    </source>
</evidence>
<dbReference type="FunFam" id="3.40.50.12160:FF:000003">
    <property type="entry name" value="CDK5 regulatory subunit-associated protein 1"/>
    <property type="match status" value="1"/>
</dbReference>
<evidence type="ECO:0000256" key="5">
    <source>
        <dbReference type="ARBA" id="ARBA00022691"/>
    </source>
</evidence>
<proteinExistence type="inferred from homology"/>
<dbReference type="SFLD" id="SFLDG01082">
    <property type="entry name" value="B12-binding_domain_containing"/>
    <property type="match status" value="1"/>
</dbReference>
<comment type="function">
    <text evidence="1 11">Catalyzes the methylthiolation of N6-threonylcarbamoyladenosine (t(6)A), leading to the formation of 2-methylthio-N6-threonylcarbamoyladenosine (ms(2)t(6)A) at position 37 in tRNAs that read codons beginning with adenine.</text>
</comment>
<evidence type="ECO:0000259" key="12">
    <source>
        <dbReference type="PROSITE" id="PS50926"/>
    </source>
</evidence>
<dbReference type="InterPro" id="IPR038135">
    <property type="entry name" value="Methylthiotransferase_N_sf"/>
</dbReference>
<comment type="caution">
    <text evidence="15">The sequence shown here is derived from an EMBL/GenBank/DDBJ whole genome shotgun (WGS) entry which is preliminary data.</text>
</comment>
<evidence type="ECO:0000256" key="1">
    <source>
        <dbReference type="ARBA" id="ARBA00002399"/>
    </source>
</evidence>
<keyword evidence="8 11" id="KW-0408">Iron</keyword>
<dbReference type="PROSITE" id="PS51918">
    <property type="entry name" value="RADICAL_SAM"/>
    <property type="match status" value="1"/>
</dbReference>
<dbReference type="Pfam" id="PF00919">
    <property type="entry name" value="UPF0004"/>
    <property type="match status" value="1"/>
</dbReference>
<evidence type="ECO:0000256" key="6">
    <source>
        <dbReference type="ARBA" id="ARBA00022694"/>
    </source>
</evidence>
<dbReference type="GO" id="GO:0035598">
    <property type="term" value="F:tRNA (N(6)-L-threonylcarbamoyladenosine(37)-C(2))-methylthiotransferase activity"/>
    <property type="evidence" value="ECO:0007669"/>
    <property type="project" value="UniProtKB-UniRule"/>
</dbReference>
<dbReference type="GO" id="GO:0051539">
    <property type="term" value="F:4 iron, 4 sulfur cluster binding"/>
    <property type="evidence" value="ECO:0007669"/>
    <property type="project" value="UniProtKB-UniRule"/>
</dbReference>
<evidence type="ECO:0000256" key="11">
    <source>
        <dbReference type="RuleBase" id="RU368081"/>
    </source>
</evidence>
<dbReference type="Pfam" id="PF04055">
    <property type="entry name" value="Radical_SAM"/>
    <property type="match status" value="1"/>
</dbReference>
<feature type="domain" description="MTTase N-terminal" evidence="13">
    <location>
        <begin position="1"/>
        <end position="112"/>
    </location>
</feature>
<dbReference type="Proteomes" id="UP000278031">
    <property type="component" value="Unassembled WGS sequence"/>
</dbReference>